<evidence type="ECO:0000313" key="3">
    <source>
        <dbReference type="Proteomes" id="UP000321617"/>
    </source>
</evidence>
<name>A0A562UPW3_9ACTN</name>
<feature type="region of interest" description="Disordered" evidence="1">
    <location>
        <begin position="66"/>
        <end position="107"/>
    </location>
</feature>
<feature type="region of interest" description="Disordered" evidence="1">
    <location>
        <begin position="120"/>
        <end position="562"/>
    </location>
</feature>
<organism evidence="2 3">
    <name type="scientific">Stackebrandtia albiflava</name>
    <dbReference type="NCBI Taxonomy" id="406432"/>
    <lineage>
        <taxon>Bacteria</taxon>
        <taxon>Bacillati</taxon>
        <taxon>Actinomycetota</taxon>
        <taxon>Actinomycetes</taxon>
        <taxon>Glycomycetales</taxon>
        <taxon>Glycomycetaceae</taxon>
        <taxon>Stackebrandtia</taxon>
    </lineage>
</organism>
<feature type="compositionally biased region" description="Low complexity" evidence="1">
    <location>
        <begin position="525"/>
        <end position="536"/>
    </location>
</feature>
<protein>
    <submittedName>
        <fullName evidence="2">Uncharacterized protein</fullName>
    </submittedName>
</protein>
<reference evidence="2 3" key="1">
    <citation type="journal article" date="2013" name="Stand. Genomic Sci.">
        <title>Genomic Encyclopedia of Type Strains, Phase I: The one thousand microbial genomes (KMG-I) project.</title>
        <authorList>
            <person name="Kyrpides N.C."/>
            <person name="Woyke T."/>
            <person name="Eisen J.A."/>
            <person name="Garrity G."/>
            <person name="Lilburn T.G."/>
            <person name="Beck B.J."/>
            <person name="Whitman W.B."/>
            <person name="Hugenholtz P."/>
            <person name="Klenk H.P."/>
        </authorList>
    </citation>
    <scope>NUCLEOTIDE SEQUENCE [LARGE SCALE GENOMIC DNA]</scope>
    <source>
        <strain evidence="2 3">DSM 45044</strain>
    </source>
</reference>
<dbReference type="Proteomes" id="UP000321617">
    <property type="component" value="Unassembled WGS sequence"/>
</dbReference>
<feature type="compositionally biased region" description="Pro residues" evidence="1">
    <location>
        <begin position="290"/>
        <end position="300"/>
    </location>
</feature>
<feature type="region of interest" description="Disordered" evidence="1">
    <location>
        <begin position="594"/>
        <end position="616"/>
    </location>
</feature>
<feature type="compositionally biased region" description="Low complexity" evidence="1">
    <location>
        <begin position="194"/>
        <end position="220"/>
    </location>
</feature>
<dbReference type="OrthoDB" id="4680184at2"/>
<feature type="region of interest" description="Disordered" evidence="1">
    <location>
        <begin position="1"/>
        <end position="24"/>
    </location>
</feature>
<evidence type="ECO:0000256" key="1">
    <source>
        <dbReference type="SAM" id="MobiDB-lite"/>
    </source>
</evidence>
<dbReference type="AlphaFoldDB" id="A0A562UPW3"/>
<feature type="compositionally biased region" description="Low complexity" evidence="1">
    <location>
        <begin position="449"/>
        <end position="463"/>
    </location>
</feature>
<keyword evidence="3" id="KW-1185">Reference proteome</keyword>
<feature type="compositionally biased region" description="Low complexity" evidence="1">
    <location>
        <begin position="393"/>
        <end position="404"/>
    </location>
</feature>
<gene>
    <name evidence="2" type="ORF">LX16_4822</name>
</gene>
<sequence length="757" mass="75291">MAPAWWPFRRSGEDGAAPDPLPVHRGEWRGLPPITPVLGAHPVVNPVQRMTDSLASWRSPAYLAPLGHDRDPDGPSGVIAPAEGTGTPAEPAPALPLAVPPRRTPVQRSGAGLLGRIRSVLSPATPGPHGATATEPEPPHVAAGESGTVPSPPVPVAGPAGRPVVVSRHPASTADVRRPAAPESRGTVTPVPPVSAGVPAPVPAAPTADEPAATETAPGTTRDHTAMPPATDGVPLTAMPSVPAVAQRNVGGPPVPVPPPPVPPTPTAPTVRSGRSVPEVAPTEATPVVSPTPPAPPPAPSIGSTGLGPPETAATPRPSSPDRPVTVHRIPEPPPVPRPANRPAPPRPVPEPSRPPTAVQRATPHRLGIGPPVFTDPTVSVAPKPLASPPAAPETVVPLTTTPPGHRSGIDGAAVDPALVSEPVTGSAPPTPTPVTAPPVVQRLRRGNDPTTTTPPDAPGTGAVAEAAPMTVISRVMDTPPLTPGESSIAPPTTAADPPDPPRGVTMSAEAPAAFVMASPPPVVPAEAPGSAGSAGAPPPVTTVTADRAPDPAAVVTSPPPPRPVAPLLSVNRAMTHPALTPHPAPVIGWPAAPPTGRSGPDTPGAGGEQRYGHAPGAVTGAARPTAGPPITPGPPVSVSLLAATATRTAASPPVTAPPPTPLVLPAPAPAPPVAGTATVTPAVPVEVTVQRETSASPPIDTTGRSATAPGDTHAVPAPGGGSPPDTAALLAGLFEPLLRRLRVELRQERERHGRLG</sequence>
<dbReference type="EMBL" id="VLLL01000010">
    <property type="protein sequence ID" value="TWJ07663.1"/>
    <property type="molecule type" value="Genomic_DNA"/>
</dbReference>
<comment type="caution">
    <text evidence="2">The sequence shown here is derived from an EMBL/GenBank/DDBJ whole genome shotgun (WGS) entry which is preliminary data.</text>
</comment>
<feature type="compositionally biased region" description="Low complexity" evidence="1">
    <location>
        <begin position="157"/>
        <end position="167"/>
    </location>
</feature>
<accession>A0A562UPW3</accession>
<feature type="compositionally biased region" description="Low complexity" evidence="1">
    <location>
        <begin position="80"/>
        <end position="89"/>
    </location>
</feature>
<feature type="region of interest" description="Disordered" evidence="1">
    <location>
        <begin position="691"/>
        <end position="729"/>
    </location>
</feature>
<feature type="compositionally biased region" description="Low complexity" evidence="1">
    <location>
        <begin position="280"/>
        <end position="289"/>
    </location>
</feature>
<dbReference type="RefSeq" id="WP_147143683.1">
    <property type="nucleotide sequence ID" value="NZ_BAABIJ010000006.1"/>
</dbReference>
<proteinExistence type="predicted"/>
<feature type="compositionally biased region" description="Pro residues" evidence="1">
    <location>
        <begin position="90"/>
        <end position="103"/>
    </location>
</feature>
<feature type="compositionally biased region" description="Pro residues" evidence="1">
    <location>
        <begin position="253"/>
        <end position="267"/>
    </location>
</feature>
<feature type="compositionally biased region" description="Pro residues" evidence="1">
    <location>
        <begin position="332"/>
        <end position="355"/>
    </location>
</feature>
<evidence type="ECO:0000313" key="2">
    <source>
        <dbReference type="EMBL" id="TWJ07663.1"/>
    </source>
</evidence>